<dbReference type="RefSeq" id="WP_243700820.1">
    <property type="nucleotide sequence ID" value="NZ_SMAJ01000003.1"/>
</dbReference>
<keyword evidence="2" id="KW-1185">Reference proteome</keyword>
<comment type="caution">
    <text evidence="1">The sequence shown here is derived from an EMBL/GenBank/DDBJ whole genome shotgun (WGS) entry which is preliminary data.</text>
</comment>
<reference evidence="1 2" key="1">
    <citation type="submission" date="2019-03" db="EMBL/GenBank/DDBJ databases">
        <title>Genomic Encyclopedia of Type Strains, Phase IV (KMG-IV): sequencing the most valuable type-strain genomes for metagenomic binning, comparative biology and taxonomic classification.</title>
        <authorList>
            <person name="Goeker M."/>
        </authorList>
    </citation>
    <scope>NUCLEOTIDE SEQUENCE [LARGE SCALE GENOMIC DNA]</scope>
    <source>
        <strain evidence="1 2">DSM 24591</strain>
    </source>
</reference>
<evidence type="ECO:0000313" key="1">
    <source>
        <dbReference type="EMBL" id="TCT09609.1"/>
    </source>
</evidence>
<gene>
    <name evidence="1" type="ORF">EDC26_103228</name>
</gene>
<dbReference type="EMBL" id="SMAJ01000003">
    <property type="protein sequence ID" value="TCT09609.1"/>
    <property type="molecule type" value="Genomic_DNA"/>
</dbReference>
<organism evidence="1 2">
    <name type="scientific">Paralcaligenes ureilyticus</name>
    <dbReference type="NCBI Taxonomy" id="627131"/>
    <lineage>
        <taxon>Bacteria</taxon>
        <taxon>Pseudomonadati</taxon>
        <taxon>Pseudomonadota</taxon>
        <taxon>Betaproteobacteria</taxon>
        <taxon>Burkholderiales</taxon>
        <taxon>Alcaligenaceae</taxon>
        <taxon>Paralcaligenes</taxon>
    </lineage>
</organism>
<evidence type="ECO:0008006" key="3">
    <source>
        <dbReference type="Google" id="ProtNLM"/>
    </source>
</evidence>
<sequence length="135" mass="15468">MLHSAQLPDNIDALKALLSVKYAELAAFEQECGRWKFEREALRQEKQDDKQEIIRLTMSEAEKLLGVTHYMIRRLINDRVLPAEQVMPDASWQIHASDLRSNAVMAALTRKHRPCRHNVEGQLPMFTEVSEGGAQ</sequence>
<accession>A0A4R3MBH7</accession>
<dbReference type="AlphaFoldDB" id="A0A4R3MBH7"/>
<evidence type="ECO:0000313" key="2">
    <source>
        <dbReference type="Proteomes" id="UP000295525"/>
    </source>
</evidence>
<protein>
    <recommendedName>
        <fullName evidence="3">Excisionase family DNA binding protein</fullName>
    </recommendedName>
</protein>
<dbReference type="Proteomes" id="UP000295525">
    <property type="component" value="Unassembled WGS sequence"/>
</dbReference>
<name>A0A4R3MBH7_9BURK</name>
<proteinExistence type="predicted"/>